<organism evidence="2 3">
    <name type="scientific">Habropoda laboriosa</name>
    <dbReference type="NCBI Taxonomy" id="597456"/>
    <lineage>
        <taxon>Eukaryota</taxon>
        <taxon>Metazoa</taxon>
        <taxon>Ecdysozoa</taxon>
        <taxon>Arthropoda</taxon>
        <taxon>Hexapoda</taxon>
        <taxon>Insecta</taxon>
        <taxon>Pterygota</taxon>
        <taxon>Neoptera</taxon>
        <taxon>Endopterygota</taxon>
        <taxon>Hymenoptera</taxon>
        <taxon>Apocrita</taxon>
        <taxon>Aculeata</taxon>
        <taxon>Apoidea</taxon>
        <taxon>Anthophila</taxon>
        <taxon>Apidae</taxon>
        <taxon>Habropoda</taxon>
    </lineage>
</organism>
<gene>
    <name evidence="2" type="ORF">WH47_08413</name>
</gene>
<accession>A0A0L7RGN4</accession>
<name>A0A0L7RGN4_9HYME</name>
<dbReference type="EMBL" id="KQ414594">
    <property type="protein sequence ID" value="KOC70152.1"/>
    <property type="molecule type" value="Genomic_DNA"/>
</dbReference>
<proteinExistence type="predicted"/>
<keyword evidence="1" id="KW-1133">Transmembrane helix</keyword>
<dbReference type="Proteomes" id="UP000053825">
    <property type="component" value="Unassembled WGS sequence"/>
</dbReference>
<keyword evidence="1" id="KW-0812">Transmembrane</keyword>
<sequence length="94" mass="11112">SASGASNADPRLGKKLVTIMSLPVRSCLCRRHSERFGGPLGPRQWLRLLRRSTCSKRGSVRYRFYYYIYIFSKYLVAVIFIVIIFLYHFFFFFV</sequence>
<reference evidence="2 3" key="1">
    <citation type="submission" date="2015-07" db="EMBL/GenBank/DDBJ databases">
        <title>The genome of Habropoda laboriosa.</title>
        <authorList>
            <person name="Pan H."/>
            <person name="Kapheim K."/>
        </authorList>
    </citation>
    <scope>NUCLEOTIDE SEQUENCE [LARGE SCALE GENOMIC DNA]</scope>
    <source>
        <strain evidence="2">0110345459</strain>
    </source>
</reference>
<feature type="transmembrane region" description="Helical" evidence="1">
    <location>
        <begin position="66"/>
        <end position="90"/>
    </location>
</feature>
<evidence type="ECO:0000256" key="1">
    <source>
        <dbReference type="SAM" id="Phobius"/>
    </source>
</evidence>
<keyword evidence="3" id="KW-1185">Reference proteome</keyword>
<keyword evidence="1" id="KW-0472">Membrane</keyword>
<protein>
    <submittedName>
        <fullName evidence="2">Uncharacterized protein</fullName>
    </submittedName>
</protein>
<dbReference type="AlphaFoldDB" id="A0A0L7RGN4"/>
<evidence type="ECO:0000313" key="2">
    <source>
        <dbReference type="EMBL" id="KOC70152.1"/>
    </source>
</evidence>
<feature type="non-terminal residue" evidence="2">
    <location>
        <position position="1"/>
    </location>
</feature>
<evidence type="ECO:0000313" key="3">
    <source>
        <dbReference type="Proteomes" id="UP000053825"/>
    </source>
</evidence>